<gene>
    <name evidence="1" type="ORF">CLHUN_36940</name>
</gene>
<proteinExistence type="predicted"/>
<dbReference type="STRING" id="48256.CLHUN_36940"/>
<sequence length="58" mass="6677">MRLVQHSINRVHKFGRDFLEIQGGGVRNNCFIPMDDNDVVQKNIPNYVPGFTECRTKA</sequence>
<dbReference type="AlphaFoldDB" id="A0A1V4SGJ9"/>
<protein>
    <submittedName>
        <fullName evidence="1">Uncharacterized protein</fullName>
    </submittedName>
</protein>
<evidence type="ECO:0000313" key="2">
    <source>
        <dbReference type="Proteomes" id="UP000191554"/>
    </source>
</evidence>
<dbReference type="Proteomes" id="UP000191554">
    <property type="component" value="Unassembled WGS sequence"/>
</dbReference>
<accession>A0A1V4SGJ9</accession>
<keyword evidence="2" id="KW-1185">Reference proteome</keyword>
<dbReference type="EMBL" id="MZGX01000029">
    <property type="protein sequence ID" value="OPX42397.1"/>
    <property type="molecule type" value="Genomic_DNA"/>
</dbReference>
<organism evidence="1 2">
    <name type="scientific">Ruminiclostridium hungatei</name>
    <name type="common">Clostridium hungatei</name>
    <dbReference type="NCBI Taxonomy" id="48256"/>
    <lineage>
        <taxon>Bacteria</taxon>
        <taxon>Bacillati</taxon>
        <taxon>Bacillota</taxon>
        <taxon>Clostridia</taxon>
        <taxon>Eubacteriales</taxon>
        <taxon>Oscillospiraceae</taxon>
        <taxon>Ruminiclostridium</taxon>
    </lineage>
</organism>
<evidence type="ECO:0000313" key="1">
    <source>
        <dbReference type="EMBL" id="OPX42397.1"/>
    </source>
</evidence>
<reference evidence="1 2" key="1">
    <citation type="submission" date="2017-03" db="EMBL/GenBank/DDBJ databases">
        <title>Genome sequence of Clostridium hungatei DSM 14427.</title>
        <authorList>
            <person name="Poehlein A."/>
            <person name="Daniel R."/>
        </authorList>
    </citation>
    <scope>NUCLEOTIDE SEQUENCE [LARGE SCALE GENOMIC DNA]</scope>
    <source>
        <strain evidence="1 2">DSM 14427</strain>
    </source>
</reference>
<comment type="caution">
    <text evidence="1">The sequence shown here is derived from an EMBL/GenBank/DDBJ whole genome shotgun (WGS) entry which is preliminary data.</text>
</comment>
<name>A0A1V4SGJ9_RUMHU</name>